<keyword evidence="1" id="KW-0812">Transmembrane</keyword>
<proteinExistence type="predicted"/>
<comment type="caution">
    <text evidence="3">The sequence shown here is derived from an EMBL/GenBank/DDBJ whole genome shotgun (WGS) entry which is preliminary data.</text>
</comment>
<evidence type="ECO:0000256" key="1">
    <source>
        <dbReference type="SAM" id="Phobius"/>
    </source>
</evidence>
<feature type="non-terminal residue" evidence="3">
    <location>
        <position position="160"/>
    </location>
</feature>
<evidence type="ECO:0000259" key="2">
    <source>
        <dbReference type="Pfam" id="PF12704"/>
    </source>
</evidence>
<keyword evidence="1" id="KW-0472">Membrane</keyword>
<gene>
    <name evidence="3" type="ORF">S12H4_59462</name>
</gene>
<organism evidence="3">
    <name type="scientific">marine sediment metagenome</name>
    <dbReference type="NCBI Taxonomy" id="412755"/>
    <lineage>
        <taxon>unclassified sequences</taxon>
        <taxon>metagenomes</taxon>
        <taxon>ecological metagenomes</taxon>
    </lineage>
</organism>
<dbReference type="PANTHER" id="PTHR30572:SF4">
    <property type="entry name" value="ABC TRANSPORTER PERMEASE YTRF"/>
    <property type="match status" value="1"/>
</dbReference>
<dbReference type="AlphaFoldDB" id="X1VLK3"/>
<evidence type="ECO:0000313" key="3">
    <source>
        <dbReference type="EMBL" id="GAJ16716.1"/>
    </source>
</evidence>
<keyword evidence="1" id="KW-1133">Transmembrane helix</keyword>
<dbReference type="GO" id="GO:0022857">
    <property type="term" value="F:transmembrane transporter activity"/>
    <property type="evidence" value="ECO:0007669"/>
    <property type="project" value="TreeGrafter"/>
</dbReference>
<dbReference type="InterPro" id="IPR025857">
    <property type="entry name" value="MacB_PCD"/>
</dbReference>
<feature type="non-terminal residue" evidence="3">
    <location>
        <position position="1"/>
    </location>
</feature>
<name>X1VLK3_9ZZZZ</name>
<protein>
    <recommendedName>
        <fullName evidence="2">MacB-like periplasmic core domain-containing protein</fullName>
    </recommendedName>
</protein>
<feature type="domain" description="MacB-like periplasmic core" evidence="2">
    <location>
        <begin position="2"/>
        <end position="86"/>
    </location>
</feature>
<sequence length="160" mass="17021">ETLFGDASAIGQQMRMGSIIVRVIGVLESKEGMLGSPDDVILIPLTAMQQTVAQPRTAQGERVVSSIALTVSDEERADSVVAEITSLLRTRHQLGPAEDDDFRIMSMEEIASTVSEAIGTMTLLLGAIAAISLLVGGIGVMNIMLVSVLERTREIGIRKA</sequence>
<feature type="transmembrane region" description="Helical" evidence="1">
    <location>
        <begin position="123"/>
        <end position="149"/>
    </location>
</feature>
<reference evidence="3" key="1">
    <citation type="journal article" date="2014" name="Front. Microbiol.">
        <title>High frequency of phylogenetically diverse reductive dehalogenase-homologous genes in deep subseafloor sedimentary metagenomes.</title>
        <authorList>
            <person name="Kawai M."/>
            <person name="Futagami T."/>
            <person name="Toyoda A."/>
            <person name="Takaki Y."/>
            <person name="Nishi S."/>
            <person name="Hori S."/>
            <person name="Arai W."/>
            <person name="Tsubouchi T."/>
            <person name="Morono Y."/>
            <person name="Uchiyama I."/>
            <person name="Ito T."/>
            <person name="Fujiyama A."/>
            <person name="Inagaki F."/>
            <person name="Takami H."/>
        </authorList>
    </citation>
    <scope>NUCLEOTIDE SEQUENCE</scope>
    <source>
        <strain evidence="3">Expedition CK06-06</strain>
    </source>
</reference>
<dbReference type="Pfam" id="PF12704">
    <property type="entry name" value="MacB_PCD"/>
    <property type="match status" value="1"/>
</dbReference>
<accession>X1VLK3</accession>
<dbReference type="GO" id="GO:0005886">
    <property type="term" value="C:plasma membrane"/>
    <property type="evidence" value="ECO:0007669"/>
    <property type="project" value="TreeGrafter"/>
</dbReference>
<dbReference type="PANTHER" id="PTHR30572">
    <property type="entry name" value="MEMBRANE COMPONENT OF TRANSPORTER-RELATED"/>
    <property type="match status" value="1"/>
</dbReference>
<dbReference type="EMBL" id="BARW01038866">
    <property type="protein sequence ID" value="GAJ16716.1"/>
    <property type="molecule type" value="Genomic_DNA"/>
</dbReference>
<dbReference type="InterPro" id="IPR050250">
    <property type="entry name" value="Macrolide_Exporter_MacB"/>
</dbReference>